<evidence type="ECO:0000313" key="2">
    <source>
        <dbReference type="Proteomes" id="UP000179145"/>
    </source>
</evidence>
<dbReference type="OrthoDB" id="7064073at2"/>
<dbReference type="SUPFAM" id="SSF159594">
    <property type="entry name" value="XCC0632-like"/>
    <property type="match status" value="1"/>
</dbReference>
<dbReference type="Proteomes" id="UP000179145">
    <property type="component" value="Chromosome"/>
</dbReference>
<accession>A0A1D8UVX1</accession>
<dbReference type="STRING" id="153496.A0U89_11315"/>
<dbReference type="KEGG" id="kba:A0U89_11315"/>
<dbReference type="Pfam" id="PF03886">
    <property type="entry name" value="ABC_trans_aux"/>
    <property type="match status" value="1"/>
</dbReference>
<gene>
    <name evidence="1" type="ORF">A0U89_11315</name>
</gene>
<dbReference type="PROSITE" id="PS51257">
    <property type="entry name" value="PROKAR_LIPOPROTEIN"/>
    <property type="match status" value="1"/>
</dbReference>
<dbReference type="EMBL" id="CP014674">
    <property type="protein sequence ID" value="AOX17637.1"/>
    <property type="molecule type" value="Genomic_DNA"/>
</dbReference>
<dbReference type="Gene3D" id="3.40.50.10610">
    <property type="entry name" value="ABC-type transport auxiliary lipoprotein component"/>
    <property type="match status" value="1"/>
</dbReference>
<proteinExistence type="predicted"/>
<organism evidence="1 2">
    <name type="scientific">Kozakia baliensis</name>
    <dbReference type="NCBI Taxonomy" id="153496"/>
    <lineage>
        <taxon>Bacteria</taxon>
        <taxon>Pseudomonadati</taxon>
        <taxon>Pseudomonadota</taxon>
        <taxon>Alphaproteobacteria</taxon>
        <taxon>Acetobacterales</taxon>
        <taxon>Acetobacteraceae</taxon>
        <taxon>Kozakia</taxon>
    </lineage>
</organism>
<name>A0A1D8UVX1_9PROT</name>
<protein>
    <submittedName>
        <fullName evidence="1">Uncharacterized protein</fullName>
    </submittedName>
</protein>
<evidence type="ECO:0000313" key="1">
    <source>
        <dbReference type="EMBL" id="AOX17637.1"/>
    </source>
</evidence>
<sequence>MPSFRLRSVRLCALAFSAVASLSLAACSSDPTLYSLAPTPGVSQAGGPSVVEVRTPIVSARLDRDEIVRQDRDYTLKIASGEAWSEALGNMIGHVLTRDLAQRLPGTTVFAQNDAVATKPAAYVELTVTAFNEDQNGQAVLQAMLSTHPAVGGIGPVMTLPVQLQEALPQHTTRALVAALSNMLGQTADIAAQRLRVMPSLPLPADNP</sequence>
<reference evidence="1 2" key="1">
    <citation type="journal article" date="2016" name="Microb. Cell Fact.">
        <title>Dissection of exopolysaccharide biosynthesis in Kozakia baliensis.</title>
        <authorList>
            <person name="Brandt J.U."/>
            <person name="Jakob F."/>
            <person name="Behr J."/>
            <person name="Geissler A.J."/>
            <person name="Vogel R.F."/>
        </authorList>
    </citation>
    <scope>NUCLEOTIDE SEQUENCE [LARGE SCALE GENOMIC DNA]</scope>
    <source>
        <strain evidence="1 2">DSM 14400</strain>
    </source>
</reference>
<dbReference type="AlphaFoldDB" id="A0A1D8UVX1"/>
<keyword evidence="2" id="KW-1185">Reference proteome</keyword>
<dbReference type="eggNOG" id="COG3009">
    <property type="taxonomic scope" value="Bacteria"/>
</dbReference>
<dbReference type="RefSeq" id="WP_070403201.1">
    <property type="nucleotide sequence ID" value="NZ_BJVW01000001.1"/>
</dbReference>
<dbReference type="InterPro" id="IPR005586">
    <property type="entry name" value="ABC_trans_aux"/>
</dbReference>